<dbReference type="Gene3D" id="3.40.50.1110">
    <property type="entry name" value="SGNH hydrolase"/>
    <property type="match status" value="1"/>
</dbReference>
<organism evidence="1 2">
    <name type="scientific">Aspergillus sydowii CBS 593.65</name>
    <dbReference type="NCBI Taxonomy" id="1036612"/>
    <lineage>
        <taxon>Eukaryota</taxon>
        <taxon>Fungi</taxon>
        <taxon>Dikarya</taxon>
        <taxon>Ascomycota</taxon>
        <taxon>Pezizomycotina</taxon>
        <taxon>Eurotiomycetes</taxon>
        <taxon>Eurotiomycetidae</taxon>
        <taxon>Eurotiales</taxon>
        <taxon>Aspergillaceae</taxon>
        <taxon>Aspergillus</taxon>
        <taxon>Aspergillus subgen. Nidulantes</taxon>
    </lineage>
</organism>
<dbReference type="OrthoDB" id="4417643at2759"/>
<evidence type="ECO:0000313" key="2">
    <source>
        <dbReference type="Proteomes" id="UP000184356"/>
    </source>
</evidence>
<reference evidence="2" key="1">
    <citation type="journal article" date="2017" name="Genome Biol.">
        <title>Comparative genomics reveals high biological diversity and specific adaptations in the industrially and medically important fungal genus Aspergillus.</title>
        <authorList>
            <person name="de Vries R.P."/>
            <person name="Riley R."/>
            <person name="Wiebenga A."/>
            <person name="Aguilar-Osorio G."/>
            <person name="Amillis S."/>
            <person name="Uchima C.A."/>
            <person name="Anderluh G."/>
            <person name="Asadollahi M."/>
            <person name="Askin M."/>
            <person name="Barry K."/>
            <person name="Battaglia E."/>
            <person name="Bayram O."/>
            <person name="Benocci T."/>
            <person name="Braus-Stromeyer S.A."/>
            <person name="Caldana C."/>
            <person name="Canovas D."/>
            <person name="Cerqueira G.C."/>
            <person name="Chen F."/>
            <person name="Chen W."/>
            <person name="Choi C."/>
            <person name="Clum A."/>
            <person name="Dos Santos R.A."/>
            <person name="Damasio A.R."/>
            <person name="Diallinas G."/>
            <person name="Emri T."/>
            <person name="Fekete E."/>
            <person name="Flipphi M."/>
            <person name="Freyberg S."/>
            <person name="Gallo A."/>
            <person name="Gournas C."/>
            <person name="Habgood R."/>
            <person name="Hainaut M."/>
            <person name="Harispe M.L."/>
            <person name="Henrissat B."/>
            <person name="Hilden K.S."/>
            <person name="Hope R."/>
            <person name="Hossain A."/>
            <person name="Karabika E."/>
            <person name="Karaffa L."/>
            <person name="Karanyi Z."/>
            <person name="Krasevec N."/>
            <person name="Kuo A."/>
            <person name="Kusch H."/>
            <person name="LaButti K."/>
            <person name="Lagendijk E.L."/>
            <person name="Lapidus A."/>
            <person name="Levasseur A."/>
            <person name="Lindquist E."/>
            <person name="Lipzen A."/>
            <person name="Logrieco A.F."/>
            <person name="MacCabe A."/>
            <person name="Maekelae M.R."/>
            <person name="Malavazi I."/>
            <person name="Melin P."/>
            <person name="Meyer V."/>
            <person name="Mielnichuk N."/>
            <person name="Miskei M."/>
            <person name="Molnar A.P."/>
            <person name="Mule G."/>
            <person name="Ngan C.Y."/>
            <person name="Orejas M."/>
            <person name="Orosz E."/>
            <person name="Ouedraogo J.P."/>
            <person name="Overkamp K.M."/>
            <person name="Park H.-S."/>
            <person name="Perrone G."/>
            <person name="Piumi F."/>
            <person name="Punt P.J."/>
            <person name="Ram A.F."/>
            <person name="Ramon A."/>
            <person name="Rauscher S."/>
            <person name="Record E."/>
            <person name="Riano-Pachon D.M."/>
            <person name="Robert V."/>
            <person name="Roehrig J."/>
            <person name="Ruller R."/>
            <person name="Salamov A."/>
            <person name="Salih N.S."/>
            <person name="Samson R.A."/>
            <person name="Sandor E."/>
            <person name="Sanguinetti M."/>
            <person name="Schuetze T."/>
            <person name="Sepcic K."/>
            <person name="Shelest E."/>
            <person name="Sherlock G."/>
            <person name="Sophianopoulou V."/>
            <person name="Squina F.M."/>
            <person name="Sun H."/>
            <person name="Susca A."/>
            <person name="Todd R.B."/>
            <person name="Tsang A."/>
            <person name="Unkles S.E."/>
            <person name="van de Wiele N."/>
            <person name="van Rossen-Uffink D."/>
            <person name="Oliveira J.V."/>
            <person name="Vesth T.C."/>
            <person name="Visser J."/>
            <person name="Yu J.-H."/>
            <person name="Zhou M."/>
            <person name="Andersen M.R."/>
            <person name="Archer D.B."/>
            <person name="Baker S.E."/>
            <person name="Benoit I."/>
            <person name="Brakhage A.A."/>
            <person name="Braus G.H."/>
            <person name="Fischer R."/>
            <person name="Frisvad J.C."/>
            <person name="Goldman G.H."/>
            <person name="Houbraken J."/>
            <person name="Oakley B."/>
            <person name="Pocsi I."/>
            <person name="Scazzocchio C."/>
            <person name="Seiboth B."/>
            <person name="vanKuyk P.A."/>
            <person name="Wortman J."/>
            <person name="Dyer P.S."/>
            <person name="Grigoriev I.V."/>
        </authorList>
    </citation>
    <scope>NUCLEOTIDE SEQUENCE [LARGE SCALE GENOMIC DNA]</scope>
    <source>
        <strain evidence="2">CBS 593.65</strain>
    </source>
</reference>
<dbReference type="EMBL" id="KV878605">
    <property type="protein sequence ID" value="OJJ52093.1"/>
    <property type="molecule type" value="Genomic_DNA"/>
</dbReference>
<accession>A0A1L9SYI3</accession>
<dbReference type="AlphaFoldDB" id="A0A1L9SYI3"/>
<proteinExistence type="predicted"/>
<dbReference type="STRING" id="1036612.A0A1L9SYI3"/>
<dbReference type="SUPFAM" id="SSF52266">
    <property type="entry name" value="SGNH hydrolase"/>
    <property type="match status" value="1"/>
</dbReference>
<keyword evidence="2" id="KW-1185">Reference proteome</keyword>
<gene>
    <name evidence="1" type="ORF">ASPSYDRAFT_95928</name>
</gene>
<protein>
    <submittedName>
        <fullName evidence="1">Uncharacterized protein</fullName>
    </submittedName>
</protein>
<evidence type="ECO:0000313" key="1">
    <source>
        <dbReference type="EMBL" id="OJJ52093.1"/>
    </source>
</evidence>
<dbReference type="VEuPathDB" id="FungiDB:ASPSYDRAFT_95928"/>
<dbReference type="Proteomes" id="UP000184356">
    <property type="component" value="Unassembled WGS sequence"/>
</dbReference>
<dbReference type="GeneID" id="63769265"/>
<dbReference type="RefSeq" id="XP_040695899.1">
    <property type="nucleotide sequence ID" value="XM_040853192.1"/>
</dbReference>
<name>A0A1L9SYI3_9EURO</name>
<dbReference type="InterPro" id="IPR036514">
    <property type="entry name" value="SGNH_hydro_sf"/>
</dbReference>
<sequence>MKEMGGDAIHGKRAYPREMAQDADNWAFINNDDTLPRFSFHAYTGLKVEDLVAYQLKQGNYQEGDDLPRNQPFGNRKLLTAGRQAGGAEPRESFQVFVLDYVTFFGMGPECNDYTWSIWPGWWSEQPKFTLGLRQKLNDKVRQVNAATKAAAEDLKRMGVIYVEGIQGAYDGHRYCEPGASQDKQISRSVSPTILK</sequence>